<feature type="transmembrane region" description="Helical" evidence="1">
    <location>
        <begin position="198"/>
        <end position="218"/>
    </location>
</feature>
<dbReference type="Proteomes" id="UP000297613">
    <property type="component" value="Unassembled WGS sequence"/>
</dbReference>
<dbReference type="InterPro" id="IPR031621">
    <property type="entry name" value="HisKA_7TM"/>
</dbReference>
<feature type="transmembrane region" description="Helical" evidence="1">
    <location>
        <begin position="135"/>
        <end position="154"/>
    </location>
</feature>
<name>A0A6N4QJ00_9LEPT</name>
<accession>A0A6N4QJ00</accession>
<feature type="transmembrane region" description="Helical" evidence="1">
    <location>
        <begin position="166"/>
        <end position="192"/>
    </location>
</feature>
<comment type="caution">
    <text evidence="3">The sequence shown here is derived from an EMBL/GenBank/DDBJ whole genome shotgun (WGS) entry which is preliminary data.</text>
</comment>
<evidence type="ECO:0000259" key="2">
    <source>
        <dbReference type="Pfam" id="PF16927"/>
    </source>
</evidence>
<dbReference type="AlphaFoldDB" id="A0A6N4QJ00"/>
<dbReference type="Pfam" id="PF16927">
    <property type="entry name" value="HisKA_7TM"/>
    <property type="match status" value="1"/>
</dbReference>
<feature type="transmembrane region" description="Helical" evidence="1">
    <location>
        <begin position="6"/>
        <end position="24"/>
    </location>
</feature>
<feature type="transmembrane region" description="Helical" evidence="1">
    <location>
        <begin position="65"/>
        <end position="84"/>
    </location>
</feature>
<evidence type="ECO:0000313" key="4">
    <source>
        <dbReference type="Proteomes" id="UP000297613"/>
    </source>
</evidence>
<gene>
    <name evidence="3" type="ORF">EHQ83_03825</name>
</gene>
<feature type="transmembrane region" description="Helical" evidence="1">
    <location>
        <begin position="96"/>
        <end position="115"/>
    </location>
</feature>
<dbReference type="NCBIfam" id="NF047679">
    <property type="entry name" value="LIC10906_fam"/>
    <property type="match status" value="1"/>
</dbReference>
<protein>
    <recommendedName>
        <fullName evidence="2">Histidine kinase N-terminal 7TM region domain-containing protein</fullName>
    </recommendedName>
</protein>
<dbReference type="EMBL" id="RQGM01000012">
    <property type="protein sequence ID" value="TGL88088.1"/>
    <property type="molecule type" value="Genomic_DNA"/>
</dbReference>
<proteinExistence type="predicted"/>
<keyword evidence="1" id="KW-0472">Membrane</keyword>
<organism evidence="3 4">
    <name type="scientific">Leptospira yasudae</name>
    <dbReference type="NCBI Taxonomy" id="2202201"/>
    <lineage>
        <taxon>Bacteria</taxon>
        <taxon>Pseudomonadati</taxon>
        <taxon>Spirochaetota</taxon>
        <taxon>Spirochaetia</taxon>
        <taxon>Leptospirales</taxon>
        <taxon>Leptospiraceae</taxon>
        <taxon>Leptospira</taxon>
    </lineage>
</organism>
<evidence type="ECO:0000256" key="1">
    <source>
        <dbReference type="SAM" id="Phobius"/>
    </source>
</evidence>
<dbReference type="RefSeq" id="WP_135570669.1">
    <property type="nucleotide sequence ID" value="NZ_RQGK01000021.1"/>
</dbReference>
<feature type="transmembrane region" description="Helical" evidence="1">
    <location>
        <begin position="36"/>
        <end position="53"/>
    </location>
</feature>
<evidence type="ECO:0000313" key="3">
    <source>
        <dbReference type="EMBL" id="TGL88088.1"/>
    </source>
</evidence>
<feature type="domain" description="Histidine kinase N-terminal 7TM region" evidence="2">
    <location>
        <begin position="10"/>
        <end position="223"/>
    </location>
</feature>
<keyword evidence="1" id="KW-0812">Transmembrane</keyword>
<keyword evidence="1" id="KW-1133">Transmembrane helix</keyword>
<sequence length="303" mass="35062">MNLNILIPGIAGLIHLVFGIYVFRLNRQRRQTTQKFFLYLNLLLAAWLFTQAFRNLLPIEYRNLALNITFLPIAYATFVLYSLCKKIEHPQKRIPIWSSIFGFLGLSYITSICLSQRMATLKDPYNFIFDFNLHYHLMVAYLVFWMIMAIYAIASKMIVQRGDFKVRLFLVMLGALLALPITMLFVYFLPLLGLYKPYLSSLGLILASIFWAVGILHYDAFEIKSSLIKGQDIPLINKAASKGFIKLLEKLDPIRFLQKRTKEKAEITKEILIQDYNLATGTGELSVEKRAEILSKKFGKYFK</sequence>
<reference evidence="3 4" key="1">
    <citation type="journal article" date="2019" name="PLoS Negl. Trop. Dis.">
        <title>Revisiting the worldwide diversity of Leptospira species in the environment.</title>
        <authorList>
            <person name="Vincent A.T."/>
            <person name="Schiettekatte O."/>
            <person name="Bourhy P."/>
            <person name="Veyrier F.J."/>
            <person name="Picardeau M."/>
        </authorList>
    </citation>
    <scope>NUCLEOTIDE SEQUENCE [LARGE SCALE GENOMIC DNA]</scope>
    <source>
        <strain evidence="3 4">201702445</strain>
    </source>
</reference>